<keyword evidence="1" id="KW-1015">Disulfide bond</keyword>
<feature type="binding site" evidence="2">
    <location>
        <position position="281"/>
    </location>
    <ligand>
        <name>Zn(2+)</name>
        <dbReference type="ChEBI" id="CHEBI:29105"/>
        <note>catalytic</note>
    </ligand>
</feature>
<dbReference type="Pfam" id="PF16698">
    <property type="entry name" value="ADAM17_MPD"/>
    <property type="match status" value="1"/>
</dbReference>
<gene>
    <name evidence="6" type="ORF">ONB1V03_LOCUS8512</name>
</gene>
<feature type="transmembrane region" description="Helical" evidence="3">
    <location>
        <begin position="547"/>
        <end position="569"/>
    </location>
</feature>
<dbReference type="GO" id="GO:0004222">
    <property type="term" value="F:metalloendopeptidase activity"/>
    <property type="evidence" value="ECO:0007669"/>
    <property type="project" value="InterPro"/>
</dbReference>
<evidence type="ECO:0000259" key="4">
    <source>
        <dbReference type="PROSITE" id="PS50214"/>
    </source>
</evidence>
<evidence type="ECO:0000259" key="5">
    <source>
        <dbReference type="PROSITE" id="PS50215"/>
    </source>
</evidence>
<dbReference type="SMART" id="SM00050">
    <property type="entry name" value="DISIN"/>
    <property type="match status" value="1"/>
</dbReference>
<evidence type="ECO:0000313" key="6">
    <source>
        <dbReference type="EMBL" id="CAD7651842.1"/>
    </source>
</evidence>
<name>A0A7R9M1S0_9ACAR</name>
<evidence type="ECO:0000256" key="1">
    <source>
        <dbReference type="ARBA" id="ARBA00023157"/>
    </source>
</evidence>
<keyword evidence="3" id="KW-0472">Membrane</keyword>
<feature type="domain" description="Disintegrin" evidence="4">
    <location>
        <begin position="350"/>
        <end position="442"/>
    </location>
</feature>
<dbReference type="Gene3D" id="3.40.390.10">
    <property type="entry name" value="Collagenase (Catalytic Domain)"/>
    <property type="match status" value="1"/>
</dbReference>
<dbReference type="GO" id="GO:0046872">
    <property type="term" value="F:metal ion binding"/>
    <property type="evidence" value="ECO:0007669"/>
    <property type="project" value="UniProtKB-KW"/>
</dbReference>
<dbReference type="EMBL" id="OC919717">
    <property type="protein sequence ID" value="CAD7651842.1"/>
    <property type="molecule type" value="Genomic_DNA"/>
</dbReference>
<protein>
    <submittedName>
        <fullName evidence="6">Uncharacterized protein</fullName>
    </submittedName>
</protein>
<dbReference type="PROSITE" id="PS50214">
    <property type="entry name" value="DISINTEGRIN_2"/>
    <property type="match status" value="1"/>
</dbReference>
<accession>A0A7R9M1S0</accession>
<evidence type="ECO:0000313" key="7">
    <source>
        <dbReference type="Proteomes" id="UP000728032"/>
    </source>
</evidence>
<keyword evidence="3" id="KW-0812">Transmembrane</keyword>
<dbReference type="PANTHER" id="PTHR45702:SF6">
    <property type="entry name" value="DISINTEGRIN AND METALLOPROTEINASE DOMAIN-CONTAINING PROTEIN 17"/>
    <property type="match status" value="1"/>
</dbReference>
<dbReference type="InterPro" id="IPR032029">
    <property type="entry name" value="ADAM17_MPD"/>
</dbReference>
<dbReference type="InterPro" id="IPR036436">
    <property type="entry name" value="Disintegrin_dom_sf"/>
</dbReference>
<dbReference type="AlphaFoldDB" id="A0A7R9M1S0"/>
<dbReference type="SUPFAM" id="SSF55486">
    <property type="entry name" value="Metalloproteases ('zincins'), catalytic domain"/>
    <property type="match status" value="1"/>
</dbReference>
<evidence type="ECO:0000256" key="3">
    <source>
        <dbReference type="SAM" id="Phobius"/>
    </source>
</evidence>
<dbReference type="PANTHER" id="PTHR45702">
    <property type="entry name" value="ADAM10/ADAM17 METALLOPEPTIDASE FAMILY MEMBER"/>
    <property type="match status" value="1"/>
</dbReference>
<evidence type="ECO:0000256" key="2">
    <source>
        <dbReference type="PROSITE-ProRule" id="PRU00276"/>
    </source>
</evidence>
<proteinExistence type="predicted"/>
<comment type="caution">
    <text evidence="2">Lacks conserved residue(s) required for the propagation of feature annotation.</text>
</comment>
<sequence>MTASIQTGDETYEVEPIWRHLDSHHNKDSMIVYKKSDVKHSSTSTAEESKPFCDFIKFGDNITNEYMESEERIRRKRDSFFEEMAVSSEINAQNFKPTQTHCAIVLVADHYFYEKMGDSNQKTTINYLIHIIDRVNNIFNNTEWTDDEKKPGSGFKGMGFFIKEIQIHTEPTAEWDHYNSKATRRSVREVLEAFSLNRENSQFCLAHLFTHRSFDGSVLGLAYVASPRLSSVGGICSPGYYGSTALHPTGRNLYLNTGLTTTRNTFGQRIITREAVLVTAHEFGHNWGSEHDPHTDECSPDAQNGGSYVMYTYSVSGYEENNRFFSPCSKRSIRAVLMTKSHRCFSKPDRSYCGNSKVEADEECDEGLLVKGDDYKLGLCCDSKCKLISGADCSDKNSDCCASCKIRPAGVICKHKDELNCKEESNCDGDSDKCPEPTFLADDTPCLDRGQCRAGKCITYCAAIGQMPCLCEDAGNACVRCCRSNNTYSTCSPVQPRDLLPNGTPCKYGFCENQRCEKSTQDFVERFWDVIEEIDINTFFRFMKDNIVGAVIMISLIVWIPIACAINFYDQKHKEDLKKRTASFGSEGSQRRVNLRPRSFNSRLSRPSVRGERLTQTSVYYPPGYGY</sequence>
<dbReference type="Gene3D" id="4.10.70.30">
    <property type="match status" value="1"/>
</dbReference>
<dbReference type="Pfam" id="PF13574">
    <property type="entry name" value="Reprolysin_2"/>
    <property type="match status" value="1"/>
</dbReference>
<dbReference type="GO" id="GO:0006509">
    <property type="term" value="P:membrane protein ectodomain proteolysis"/>
    <property type="evidence" value="ECO:0007669"/>
    <property type="project" value="TreeGrafter"/>
</dbReference>
<dbReference type="EMBL" id="CAJPVJ010004892">
    <property type="protein sequence ID" value="CAG2169028.1"/>
    <property type="molecule type" value="Genomic_DNA"/>
</dbReference>
<dbReference type="InterPro" id="IPR024079">
    <property type="entry name" value="MetalloPept_cat_dom_sf"/>
</dbReference>
<dbReference type="PROSITE" id="PS50215">
    <property type="entry name" value="ADAM_MEPRO"/>
    <property type="match status" value="1"/>
</dbReference>
<feature type="binding site" evidence="2">
    <location>
        <position position="285"/>
    </location>
    <ligand>
        <name>Zn(2+)</name>
        <dbReference type="ChEBI" id="CHEBI:29105"/>
        <note>catalytic</note>
    </ligand>
</feature>
<dbReference type="InterPro" id="IPR001590">
    <property type="entry name" value="Peptidase_M12B"/>
</dbReference>
<dbReference type="InterPro" id="IPR051489">
    <property type="entry name" value="ADAM_Metalloproteinase"/>
</dbReference>
<dbReference type="GO" id="GO:0007219">
    <property type="term" value="P:Notch signaling pathway"/>
    <property type="evidence" value="ECO:0007669"/>
    <property type="project" value="TreeGrafter"/>
</dbReference>
<dbReference type="GO" id="GO:0005886">
    <property type="term" value="C:plasma membrane"/>
    <property type="evidence" value="ECO:0007669"/>
    <property type="project" value="TreeGrafter"/>
</dbReference>
<keyword evidence="7" id="KW-1185">Reference proteome</keyword>
<dbReference type="Proteomes" id="UP000728032">
    <property type="component" value="Unassembled WGS sequence"/>
</dbReference>
<reference evidence="6" key="1">
    <citation type="submission" date="2020-11" db="EMBL/GenBank/DDBJ databases">
        <authorList>
            <person name="Tran Van P."/>
        </authorList>
    </citation>
    <scope>NUCLEOTIDE SEQUENCE</scope>
</reference>
<dbReference type="SUPFAM" id="SSF57552">
    <property type="entry name" value="Blood coagulation inhibitor (disintegrin)"/>
    <property type="match status" value="1"/>
</dbReference>
<dbReference type="Pfam" id="PF00200">
    <property type="entry name" value="Disintegrin"/>
    <property type="match status" value="1"/>
</dbReference>
<keyword evidence="2" id="KW-0862">Zinc</keyword>
<dbReference type="Gene3D" id="4.10.70.10">
    <property type="entry name" value="Disintegrin domain"/>
    <property type="match status" value="1"/>
</dbReference>
<feature type="active site" evidence="2">
    <location>
        <position position="282"/>
    </location>
</feature>
<organism evidence="6">
    <name type="scientific">Oppiella nova</name>
    <dbReference type="NCBI Taxonomy" id="334625"/>
    <lineage>
        <taxon>Eukaryota</taxon>
        <taxon>Metazoa</taxon>
        <taxon>Ecdysozoa</taxon>
        <taxon>Arthropoda</taxon>
        <taxon>Chelicerata</taxon>
        <taxon>Arachnida</taxon>
        <taxon>Acari</taxon>
        <taxon>Acariformes</taxon>
        <taxon>Sarcoptiformes</taxon>
        <taxon>Oribatida</taxon>
        <taxon>Brachypylina</taxon>
        <taxon>Oppioidea</taxon>
        <taxon>Oppiidae</taxon>
        <taxon>Oppiella</taxon>
    </lineage>
</organism>
<feature type="binding site" evidence="2">
    <location>
        <position position="291"/>
    </location>
    <ligand>
        <name>Zn(2+)</name>
        <dbReference type="ChEBI" id="CHEBI:29105"/>
        <note>catalytic</note>
    </ligand>
</feature>
<keyword evidence="3" id="KW-1133">Transmembrane helix</keyword>
<feature type="domain" description="Peptidase M12B" evidence="5">
    <location>
        <begin position="100"/>
        <end position="349"/>
    </location>
</feature>
<dbReference type="OrthoDB" id="2131567at2759"/>
<dbReference type="FunFam" id="4.10.70.10:FF:000003">
    <property type="entry name" value="Disintegrin and metalloproteinase domain-containing protein 17"/>
    <property type="match status" value="1"/>
</dbReference>
<dbReference type="InterPro" id="IPR001762">
    <property type="entry name" value="Disintegrin_dom"/>
</dbReference>
<keyword evidence="2" id="KW-0479">Metal-binding</keyword>